<dbReference type="PANTHER" id="PTHR30363:SF44">
    <property type="entry name" value="AGA OPERON TRANSCRIPTIONAL REPRESSOR-RELATED"/>
    <property type="match status" value="1"/>
</dbReference>
<dbReference type="Gene3D" id="1.10.10.10">
    <property type="entry name" value="Winged helix-like DNA-binding domain superfamily/Winged helix DNA-binding domain"/>
    <property type="match status" value="1"/>
</dbReference>
<keyword evidence="1" id="KW-0805">Transcription regulation</keyword>
<keyword evidence="3" id="KW-0804">Transcription</keyword>
<dbReference type="InterPro" id="IPR050313">
    <property type="entry name" value="Carb_Metab_HTH_regulators"/>
</dbReference>
<keyword evidence="2" id="KW-0238">DNA-binding</keyword>
<dbReference type="InterPro" id="IPR037171">
    <property type="entry name" value="NagB/RpiA_transferase-like"/>
</dbReference>
<dbReference type="Pfam" id="PF08220">
    <property type="entry name" value="HTH_DeoR"/>
    <property type="match status" value="1"/>
</dbReference>
<dbReference type="SUPFAM" id="SSF100950">
    <property type="entry name" value="NagB/RpiA/CoA transferase-like"/>
    <property type="match status" value="1"/>
</dbReference>
<name>A0ABU0HG15_9HYPH</name>
<dbReference type="SMART" id="SM00420">
    <property type="entry name" value="HTH_DEOR"/>
    <property type="match status" value="1"/>
</dbReference>
<dbReference type="Pfam" id="PF00455">
    <property type="entry name" value="DeoRC"/>
    <property type="match status" value="1"/>
</dbReference>
<gene>
    <name evidence="6" type="ORF">QO014_004859</name>
</gene>
<dbReference type="InterPro" id="IPR018356">
    <property type="entry name" value="Tscrpt_reg_HTH_DeoR_CS"/>
</dbReference>
<feature type="region of interest" description="Disordered" evidence="4">
    <location>
        <begin position="24"/>
        <end position="55"/>
    </location>
</feature>
<evidence type="ECO:0000313" key="6">
    <source>
        <dbReference type="EMBL" id="MDQ0440444.1"/>
    </source>
</evidence>
<dbReference type="SUPFAM" id="SSF46785">
    <property type="entry name" value="Winged helix' DNA-binding domain"/>
    <property type="match status" value="1"/>
</dbReference>
<dbReference type="EMBL" id="JAUSVO010000008">
    <property type="protein sequence ID" value="MDQ0440444.1"/>
    <property type="molecule type" value="Genomic_DNA"/>
</dbReference>
<accession>A0ABU0HG15</accession>
<keyword evidence="7" id="KW-1185">Reference proteome</keyword>
<evidence type="ECO:0000256" key="1">
    <source>
        <dbReference type="ARBA" id="ARBA00023015"/>
    </source>
</evidence>
<proteinExistence type="predicted"/>
<evidence type="ECO:0000256" key="3">
    <source>
        <dbReference type="ARBA" id="ARBA00023163"/>
    </source>
</evidence>
<organism evidence="6 7">
    <name type="scientific">Kaistia dalseonensis</name>
    <dbReference type="NCBI Taxonomy" id="410840"/>
    <lineage>
        <taxon>Bacteria</taxon>
        <taxon>Pseudomonadati</taxon>
        <taxon>Pseudomonadota</taxon>
        <taxon>Alphaproteobacteria</taxon>
        <taxon>Hyphomicrobiales</taxon>
        <taxon>Kaistiaceae</taxon>
        <taxon>Kaistia</taxon>
    </lineage>
</organism>
<dbReference type="PROSITE" id="PS51000">
    <property type="entry name" value="HTH_DEOR_2"/>
    <property type="match status" value="1"/>
</dbReference>
<protein>
    <submittedName>
        <fullName evidence="6">DeoR/GlpR family transcriptional regulator of sugar metabolism</fullName>
    </submittedName>
</protein>
<dbReference type="InterPro" id="IPR014036">
    <property type="entry name" value="DeoR-like_C"/>
</dbReference>
<dbReference type="RefSeq" id="WP_266351324.1">
    <property type="nucleotide sequence ID" value="NZ_JAPKNG010000008.1"/>
</dbReference>
<dbReference type="PROSITE" id="PS00894">
    <property type="entry name" value="HTH_DEOR_1"/>
    <property type="match status" value="1"/>
</dbReference>
<dbReference type="Proteomes" id="UP001241603">
    <property type="component" value="Unassembled WGS sequence"/>
</dbReference>
<evidence type="ECO:0000259" key="5">
    <source>
        <dbReference type="PROSITE" id="PS51000"/>
    </source>
</evidence>
<sequence length="310" mass="33414">MPDWSSDWREIVAANSDMGILMQHSAGARSSSRKRIKQAAKPESDEAEAAPSPLSGLLAEPRRMRILAWLQEEGSARVKDLSQAFSVSEATIRQDLERLDSEGHIVREHGGAYLKSVPRQVQAMALQHLVNMDAKRKIGRAAAALVGNGETIILDAGSTTTEIASNLVTRQDLTVITNGLNIALMLGAVPSFSVHMPGGQFKAPTLSLSGEKSGDFFQDIFAGKLFLATAGISFEAGLTYPSLADMHIKRAMIKAASKVYVVADSTKIGAVSFSSLGKLDMVQTFITDEGIRDEDRLQFERLGIDVIIAS</sequence>
<evidence type="ECO:0000256" key="2">
    <source>
        <dbReference type="ARBA" id="ARBA00023125"/>
    </source>
</evidence>
<dbReference type="InterPro" id="IPR036390">
    <property type="entry name" value="WH_DNA-bd_sf"/>
</dbReference>
<dbReference type="InterPro" id="IPR036388">
    <property type="entry name" value="WH-like_DNA-bd_sf"/>
</dbReference>
<evidence type="ECO:0000313" key="7">
    <source>
        <dbReference type="Proteomes" id="UP001241603"/>
    </source>
</evidence>
<dbReference type="SMART" id="SM01134">
    <property type="entry name" value="DeoRC"/>
    <property type="match status" value="1"/>
</dbReference>
<feature type="domain" description="HTH deoR-type" evidence="5">
    <location>
        <begin position="59"/>
        <end position="114"/>
    </location>
</feature>
<dbReference type="PANTHER" id="PTHR30363">
    <property type="entry name" value="HTH-TYPE TRANSCRIPTIONAL REGULATOR SRLR-RELATED"/>
    <property type="match status" value="1"/>
</dbReference>
<reference evidence="6 7" key="1">
    <citation type="submission" date="2023-07" db="EMBL/GenBank/DDBJ databases">
        <title>Genomic Encyclopedia of Type Strains, Phase IV (KMG-IV): sequencing the most valuable type-strain genomes for metagenomic binning, comparative biology and taxonomic classification.</title>
        <authorList>
            <person name="Goeker M."/>
        </authorList>
    </citation>
    <scope>NUCLEOTIDE SEQUENCE [LARGE SCALE GENOMIC DNA]</scope>
    <source>
        <strain evidence="6 7">B6-8</strain>
    </source>
</reference>
<dbReference type="InterPro" id="IPR001034">
    <property type="entry name" value="DeoR_HTH"/>
</dbReference>
<evidence type="ECO:0000256" key="4">
    <source>
        <dbReference type="SAM" id="MobiDB-lite"/>
    </source>
</evidence>
<comment type="caution">
    <text evidence="6">The sequence shown here is derived from an EMBL/GenBank/DDBJ whole genome shotgun (WGS) entry which is preliminary data.</text>
</comment>
<dbReference type="PRINTS" id="PR00037">
    <property type="entry name" value="HTHLACR"/>
</dbReference>